<dbReference type="EMBL" id="BRYB01000390">
    <property type="protein sequence ID" value="GMI29180.1"/>
    <property type="molecule type" value="Genomic_DNA"/>
</dbReference>
<keyword evidence="6" id="KW-1133">Transmembrane helix</keyword>
<dbReference type="InterPro" id="IPR005322">
    <property type="entry name" value="Peptidase_C69"/>
</dbReference>
<keyword evidence="3 5" id="KW-0863">Zinc-finger</keyword>
<evidence type="ECO:0000256" key="2">
    <source>
        <dbReference type="ARBA" id="ARBA00022723"/>
    </source>
</evidence>
<dbReference type="Pfam" id="PF01363">
    <property type="entry name" value="FYVE"/>
    <property type="match status" value="1"/>
</dbReference>
<evidence type="ECO:0000313" key="10">
    <source>
        <dbReference type="Proteomes" id="UP001165060"/>
    </source>
</evidence>
<keyword evidence="6" id="KW-0812">Transmembrane</keyword>
<dbReference type="PANTHER" id="PTHR12994">
    <property type="entry name" value="SECERNIN"/>
    <property type="match status" value="1"/>
</dbReference>
<comment type="similarity">
    <text evidence="1">Belongs to the peptidase C69 family. Secernin subfamily.</text>
</comment>
<dbReference type="Gene3D" id="3.40.630.30">
    <property type="match status" value="1"/>
</dbReference>
<evidence type="ECO:0000256" key="5">
    <source>
        <dbReference type="PROSITE-ProRule" id="PRU00091"/>
    </source>
</evidence>
<dbReference type="PANTHER" id="PTHR12994:SF17">
    <property type="entry name" value="LD30995P"/>
    <property type="match status" value="1"/>
</dbReference>
<proteinExistence type="inferred from homology"/>
<name>A0ABQ6MMD1_9STRA</name>
<evidence type="ECO:0000256" key="1">
    <source>
        <dbReference type="ARBA" id="ARBA00005705"/>
    </source>
</evidence>
<dbReference type="Pfam" id="PF03577">
    <property type="entry name" value="Peptidase_C69"/>
    <property type="match status" value="1"/>
</dbReference>
<dbReference type="Gene3D" id="3.30.40.10">
    <property type="entry name" value="Zinc/RING finger domain, C3HC4 (zinc finger)"/>
    <property type="match status" value="1"/>
</dbReference>
<protein>
    <recommendedName>
        <fullName evidence="11">Membrane dipeptidase</fullName>
    </recommendedName>
</protein>
<dbReference type="SMART" id="SM00233">
    <property type="entry name" value="PH"/>
    <property type="match status" value="1"/>
</dbReference>
<dbReference type="PROSITE" id="PS50003">
    <property type="entry name" value="PH_DOMAIN"/>
    <property type="match status" value="1"/>
</dbReference>
<evidence type="ECO:0008006" key="11">
    <source>
        <dbReference type="Google" id="ProtNLM"/>
    </source>
</evidence>
<evidence type="ECO:0000259" key="7">
    <source>
        <dbReference type="PROSITE" id="PS50003"/>
    </source>
</evidence>
<comment type="caution">
    <text evidence="9">The sequence shown here is derived from an EMBL/GenBank/DDBJ whole genome shotgun (WGS) entry which is preliminary data.</text>
</comment>
<accession>A0ABQ6MMD1</accession>
<dbReference type="PROSITE" id="PS50178">
    <property type="entry name" value="ZF_FYVE"/>
    <property type="match status" value="1"/>
</dbReference>
<feature type="transmembrane region" description="Helical" evidence="6">
    <location>
        <begin position="1195"/>
        <end position="1215"/>
    </location>
</feature>
<dbReference type="InterPro" id="IPR001849">
    <property type="entry name" value="PH_domain"/>
</dbReference>
<dbReference type="InterPro" id="IPR013083">
    <property type="entry name" value="Znf_RING/FYVE/PHD"/>
</dbReference>
<dbReference type="InterPro" id="IPR011993">
    <property type="entry name" value="PH-like_dom_sf"/>
</dbReference>
<evidence type="ECO:0000259" key="8">
    <source>
        <dbReference type="PROSITE" id="PS50178"/>
    </source>
</evidence>
<evidence type="ECO:0000256" key="6">
    <source>
        <dbReference type="SAM" id="Phobius"/>
    </source>
</evidence>
<sequence length="1230" mass="137531">MNPLGEVDRVGMMWKRTPRTHNEHVSPLQRLQTPWQRLFKVRYCKLDAAASSLLFFADKAQLIKIGAVDLTALTKITSAVEDTIEQCPSPYVMNLLTTTTTHTFVCETELERDEWRNALQPFLQRNLTRASAKHMLSPAQSSRGLRVINIREAFDHSRNPHAALTRSTLVRCFARTFCSEEVLGRAANVSIEEMRTFAATYLEFSSMEGMSYVVVDSAWRSLGFFLVEDVGGPSPATLQSGIMALVEAAASPSLGMVFSCLEKMHELFKEKIGVTEVKRGDYFHILAAGTYPEIRSTGVVAAFVAKCVNDLIDAPPAGQKYRGFVAEGTGFASQFALRRNVLPDFSFFVDKPYSDFRDEEGDGQPLFPTAQAPTVVLCHQWAAPEGSLERDYQSCNFFCGAFQYELAQKLTTTQGLRLTALHAATHNYVIRPATFFFELAQQAKFSAAQRIEREGLTLSEMRHEFVEIVKAAFPDYKERLKNVEWLRISRKVLKGMMSIDHTDKATKVDARAFWIDDRHRAACLRCDKAFSLLGRRRHHCRLCGNVVCAACSTREMELPASTGITGPQRCCDTCTTIGYRSPETSSSFATHNADCKDCDFRLSKLPAATHDLSQEPDRPVFRYHNLYPRMVTEDRGETWKESNLEGPHVAAYTSPDALSEQILGYIPQVEHTFGTFESLFGIMNDQQVSIGESTCAARFGGNALPRACVGCEGPLFEMTALSMIALERCATARCAVQMMGDLATEHGFYGAEAIEDERGEALTVADTKEVWMFHISPDPSATSAVWVAQRVPDGHITAAANAFVIRGVEKDGEDFMHSDNLWKIAEEEDVLKTVGPDGLLDFTATFGPDEFGPGPARMKKPEYCTDRVWRVLSLAAPSLNLKRETNFWGDGIPFSVPVDEPLTAQDIMKMNRDHYEGVEGMDMSKGLAAGPYGNPIRYDEGNQKENNLTDWDLHHGEFPRAIGMMRTSWSFVAESREGVSNTQGGILWFSLYQPSAGAYVPLMSSATEVPAMYTKGSLFSYSPDSTWWKFCAVGNYIQLAWNKMNPVVVEKQHELEGGFAEAVKKITEEVKDMDDEKAVEKLTQFSKSAGQDVFDAWGTLLTDLIGTFHDGYHMDPSDKDIKMNEFFYPRWWLVLTDYFTHTLYDNDWVAPEEAWETVDNLWGAEDFRAISDERVRMAEDKMGLSVQKVLRDKNVSAGLLLGGGMLAGFLAGWVLGKLNEKGKHVYQALP</sequence>
<dbReference type="InterPro" id="IPR000306">
    <property type="entry name" value="Znf_FYVE"/>
</dbReference>
<keyword evidence="4" id="KW-0862">Zinc</keyword>
<dbReference type="Gene3D" id="2.30.29.30">
    <property type="entry name" value="Pleckstrin-homology domain (PH domain)/Phosphotyrosine-binding domain (PTB)"/>
    <property type="match status" value="1"/>
</dbReference>
<organism evidence="9 10">
    <name type="scientific">Tetraparma gracilis</name>
    <dbReference type="NCBI Taxonomy" id="2962635"/>
    <lineage>
        <taxon>Eukaryota</taxon>
        <taxon>Sar</taxon>
        <taxon>Stramenopiles</taxon>
        <taxon>Ochrophyta</taxon>
        <taxon>Bolidophyceae</taxon>
        <taxon>Parmales</taxon>
        <taxon>Triparmaceae</taxon>
        <taxon>Tetraparma</taxon>
    </lineage>
</organism>
<keyword evidence="6" id="KW-0472">Membrane</keyword>
<reference evidence="9 10" key="1">
    <citation type="journal article" date="2023" name="Commun. Biol.">
        <title>Genome analysis of Parmales, the sister group of diatoms, reveals the evolutionary specialization of diatoms from phago-mixotrophs to photoautotrophs.</title>
        <authorList>
            <person name="Ban H."/>
            <person name="Sato S."/>
            <person name="Yoshikawa S."/>
            <person name="Yamada K."/>
            <person name="Nakamura Y."/>
            <person name="Ichinomiya M."/>
            <person name="Sato N."/>
            <person name="Blanc-Mathieu R."/>
            <person name="Endo H."/>
            <person name="Kuwata A."/>
            <person name="Ogata H."/>
        </authorList>
    </citation>
    <scope>NUCLEOTIDE SEQUENCE [LARGE SCALE GENOMIC DNA]</scope>
</reference>
<keyword evidence="2" id="KW-0479">Metal-binding</keyword>
<feature type="domain" description="FYVE-type" evidence="8">
    <location>
        <begin position="517"/>
        <end position="574"/>
    </location>
</feature>
<evidence type="ECO:0000313" key="9">
    <source>
        <dbReference type="EMBL" id="GMI29180.1"/>
    </source>
</evidence>
<dbReference type="SUPFAM" id="SSF50729">
    <property type="entry name" value="PH domain-like"/>
    <property type="match status" value="1"/>
</dbReference>
<feature type="domain" description="PH" evidence="7">
    <location>
        <begin position="6"/>
        <end position="124"/>
    </location>
</feature>
<dbReference type="InterPro" id="IPR011011">
    <property type="entry name" value="Znf_FYVE_PHD"/>
</dbReference>
<dbReference type="Proteomes" id="UP001165060">
    <property type="component" value="Unassembled WGS sequence"/>
</dbReference>
<dbReference type="InterPro" id="IPR017455">
    <property type="entry name" value="Znf_FYVE-rel"/>
</dbReference>
<evidence type="ECO:0000256" key="4">
    <source>
        <dbReference type="ARBA" id="ARBA00022833"/>
    </source>
</evidence>
<dbReference type="SMART" id="SM00064">
    <property type="entry name" value="FYVE"/>
    <property type="match status" value="1"/>
</dbReference>
<dbReference type="Pfam" id="PF00169">
    <property type="entry name" value="PH"/>
    <property type="match status" value="1"/>
</dbReference>
<dbReference type="SUPFAM" id="SSF57903">
    <property type="entry name" value="FYVE/PHD zinc finger"/>
    <property type="match status" value="1"/>
</dbReference>
<keyword evidence="10" id="KW-1185">Reference proteome</keyword>
<gene>
    <name evidence="9" type="ORF">TeGR_g6637</name>
</gene>
<evidence type="ECO:0000256" key="3">
    <source>
        <dbReference type="ARBA" id="ARBA00022771"/>
    </source>
</evidence>